<dbReference type="Proteomes" id="UP000234681">
    <property type="component" value="Chromosome 7"/>
</dbReference>
<accession>A6KCN4</accession>
<organism evidence="1 2">
    <name type="scientific">Rattus norvegicus</name>
    <name type="common">Rat</name>
    <dbReference type="NCBI Taxonomy" id="10116"/>
    <lineage>
        <taxon>Eukaryota</taxon>
        <taxon>Metazoa</taxon>
        <taxon>Chordata</taxon>
        <taxon>Craniata</taxon>
        <taxon>Vertebrata</taxon>
        <taxon>Euteleostomi</taxon>
        <taxon>Mammalia</taxon>
        <taxon>Eutheria</taxon>
        <taxon>Euarchontoglires</taxon>
        <taxon>Glires</taxon>
        <taxon>Rodentia</taxon>
        <taxon>Myomorpha</taxon>
        <taxon>Muroidea</taxon>
        <taxon>Muridae</taxon>
        <taxon>Murinae</taxon>
        <taxon>Rattus</taxon>
    </lineage>
</organism>
<feature type="non-terminal residue" evidence="1">
    <location>
        <position position="66"/>
    </location>
</feature>
<protein>
    <submittedName>
        <fullName evidence="1">RCG50551</fullName>
    </submittedName>
</protein>
<evidence type="ECO:0000313" key="1">
    <source>
        <dbReference type="EMBL" id="EDL86907.1"/>
    </source>
</evidence>
<proteinExistence type="predicted"/>
<evidence type="ECO:0000313" key="2">
    <source>
        <dbReference type="Proteomes" id="UP000234681"/>
    </source>
</evidence>
<reference evidence="1 2" key="1">
    <citation type="submission" date="2005-09" db="EMBL/GenBank/DDBJ databases">
        <authorList>
            <person name="Mural R.J."/>
            <person name="Li P.W."/>
            <person name="Adams M.D."/>
            <person name="Amanatides P.G."/>
            <person name="Baden-Tillson H."/>
            <person name="Barnstead M."/>
            <person name="Chin S.H."/>
            <person name="Dew I."/>
            <person name="Evans C.A."/>
            <person name="Ferriera S."/>
            <person name="Flanigan M."/>
            <person name="Fosler C."/>
            <person name="Glodek A."/>
            <person name="Gu Z."/>
            <person name="Holt R.A."/>
            <person name="Jennings D."/>
            <person name="Kraft C.L."/>
            <person name="Lu F."/>
            <person name="Nguyen T."/>
            <person name="Nusskern D.R."/>
            <person name="Pfannkoch C.M."/>
            <person name="Sitter C."/>
            <person name="Sutton G.G."/>
            <person name="Venter J.C."/>
            <person name="Wang Z."/>
            <person name="Woodage T."/>
            <person name="Zheng X.H."/>
            <person name="Zhong F."/>
        </authorList>
    </citation>
    <scope>NUCLEOTIDE SEQUENCE [LARGE SCALE GENOMIC DNA]</scope>
    <source>
        <strain>BN</strain>
        <strain evidence="2">Sprague-Dawley</strain>
    </source>
</reference>
<sequence length="66" mass="7429">MTKMLKDDTKLVSEDLNVQVSSEGILLKCSTQRTHAPLRPRPGQSLYMGGRWDQSSSVNKTLIMYS</sequence>
<dbReference type="AlphaFoldDB" id="A6KCN4"/>
<gene>
    <name evidence="1" type="ORF">rCG_50551</name>
</gene>
<name>A6KCN4_RAT</name>
<dbReference type="EMBL" id="CH474035">
    <property type="protein sequence ID" value="EDL86907.1"/>
    <property type="molecule type" value="Genomic_DNA"/>
</dbReference>